<sequence>MDIAIIGAGIGGLTTALALKRRNIPFKVYEAAEELKPVGTGIILGINAMQVYHQLQIENKILTAGKKVDSINVTDFKLSPITETLLLPFEQKFGHKSIAIHRAELHHILTDEVSKENIVLNSRLSNAVKIDNKHYQLSFENGNQANHTFIIGADGINSKIRKIFFPDTQLRDAHQICFRGVTRFNLPPIYKNELIEGWGQGKRFGFVEISEGNVYWYFLVNQNLYQKHNDLNIYLQDAPEFVREMILNTSKEKWFTANLQDLKPITEWQKDQVILLGDAAHATTPNMGQGACQAIEDAYVLFRLLEKYNPEQAFESYPSIRIEKAHHIVNTSWKIGKISQLENRLLMGIRNLMLRKTPQSTQTKNFERLFTLNHVN</sequence>
<dbReference type="InterPro" id="IPR002938">
    <property type="entry name" value="FAD-bd"/>
</dbReference>
<dbReference type="GO" id="GO:0004497">
    <property type="term" value="F:monooxygenase activity"/>
    <property type="evidence" value="ECO:0007669"/>
    <property type="project" value="UniProtKB-KW"/>
</dbReference>
<gene>
    <name evidence="4" type="ORF">BD94_3058</name>
</gene>
<dbReference type="InterPro" id="IPR050493">
    <property type="entry name" value="FAD-dep_Monooxygenase_BioMet"/>
</dbReference>
<dbReference type="HOGENOM" id="CLU_009665_19_5_10"/>
<dbReference type="SUPFAM" id="SSF51905">
    <property type="entry name" value="FAD/NAD(P)-binding domain"/>
    <property type="match status" value="1"/>
</dbReference>
<reference evidence="4" key="1">
    <citation type="journal article" date="2013" name="Lancet">
        <title>First case of E anophelis outbreak in an intensive-care unit.</title>
        <authorList>
            <person name="Teo J."/>
            <person name="Tan S.Y."/>
            <person name="Tay M."/>
            <person name="Ding Y."/>
            <person name="Kjelleberg S."/>
            <person name="Givskov M."/>
            <person name="Lin R.T."/>
            <person name="Yang L."/>
        </authorList>
    </citation>
    <scope>NUCLEOTIDE SEQUENCE [LARGE SCALE GENOMIC DNA]</scope>
    <source>
        <strain evidence="4">NUHP1</strain>
    </source>
</reference>
<dbReference type="Gene3D" id="3.50.50.60">
    <property type="entry name" value="FAD/NAD(P)-binding domain"/>
    <property type="match status" value="1"/>
</dbReference>
<dbReference type="GO" id="GO:0071949">
    <property type="term" value="F:FAD binding"/>
    <property type="evidence" value="ECO:0007669"/>
    <property type="project" value="InterPro"/>
</dbReference>
<keyword evidence="1" id="KW-0560">Oxidoreductase</keyword>
<evidence type="ECO:0000256" key="2">
    <source>
        <dbReference type="ARBA" id="ARBA00023033"/>
    </source>
</evidence>
<dbReference type="STRING" id="1338011.BD94_3058"/>
<dbReference type="eggNOG" id="COG0654">
    <property type="taxonomic scope" value="Bacteria"/>
</dbReference>
<dbReference type="PANTHER" id="PTHR13789">
    <property type="entry name" value="MONOOXYGENASE"/>
    <property type="match status" value="1"/>
</dbReference>
<dbReference type="Proteomes" id="UP000028933">
    <property type="component" value="Chromosome"/>
</dbReference>
<protein>
    <submittedName>
        <fullName evidence="4">Salicylate hydroxylase</fullName>
    </submittedName>
</protein>
<reference evidence="4" key="2">
    <citation type="journal article" date="2015" name="Genome Biol. Evol.">
        <title>Complete Genome Sequence and Transcriptomic Analysis of the Novel Pathogen Elizabethkingia anophelis in Response to Oxidative Stress.</title>
        <authorList>
            <person name="Li Y."/>
            <person name="Liu Y."/>
            <person name="Chew S.C."/>
            <person name="Tay M."/>
            <person name="Salido M.M."/>
            <person name="Teo J."/>
            <person name="Lauro F.M."/>
            <person name="Givskov M."/>
            <person name="Yang L."/>
        </authorList>
    </citation>
    <scope>NUCLEOTIDE SEQUENCE</scope>
    <source>
        <strain evidence="4">NUHP1</strain>
    </source>
</reference>
<name>A0A077EJW2_9FLAO</name>
<feature type="domain" description="FAD-binding" evidence="3">
    <location>
        <begin position="2"/>
        <end position="327"/>
    </location>
</feature>
<evidence type="ECO:0000313" key="5">
    <source>
        <dbReference type="Proteomes" id="UP000028933"/>
    </source>
</evidence>
<evidence type="ECO:0000313" key="4">
    <source>
        <dbReference type="EMBL" id="AIL46833.1"/>
    </source>
</evidence>
<dbReference type="AlphaFoldDB" id="A0A077EJW2"/>
<dbReference type="PANTHER" id="PTHR13789:SF309">
    <property type="entry name" value="PUTATIVE (AFU_ORTHOLOGUE AFUA_6G14510)-RELATED"/>
    <property type="match status" value="1"/>
</dbReference>
<dbReference type="InterPro" id="IPR036188">
    <property type="entry name" value="FAD/NAD-bd_sf"/>
</dbReference>
<evidence type="ECO:0000256" key="1">
    <source>
        <dbReference type="ARBA" id="ARBA00023002"/>
    </source>
</evidence>
<dbReference type="EMBL" id="CP007547">
    <property type="protein sequence ID" value="AIL46833.1"/>
    <property type="molecule type" value="Genomic_DNA"/>
</dbReference>
<accession>A0A077EJW2</accession>
<dbReference type="KEGG" id="eao:BD94_3058"/>
<dbReference type="Pfam" id="PF01494">
    <property type="entry name" value="FAD_binding_3"/>
    <property type="match status" value="1"/>
</dbReference>
<dbReference type="RefSeq" id="WP_024566169.1">
    <property type="nucleotide sequence ID" value="NZ_CP007547.1"/>
</dbReference>
<dbReference type="PRINTS" id="PR00420">
    <property type="entry name" value="RNGMNOXGNASE"/>
</dbReference>
<evidence type="ECO:0000259" key="3">
    <source>
        <dbReference type="Pfam" id="PF01494"/>
    </source>
</evidence>
<keyword evidence="2" id="KW-0503">Monooxygenase</keyword>
<organism evidence="4 5">
    <name type="scientific">Elizabethkingia anophelis NUHP1</name>
    <dbReference type="NCBI Taxonomy" id="1338011"/>
    <lineage>
        <taxon>Bacteria</taxon>
        <taxon>Pseudomonadati</taxon>
        <taxon>Bacteroidota</taxon>
        <taxon>Flavobacteriia</taxon>
        <taxon>Flavobacteriales</taxon>
        <taxon>Weeksellaceae</taxon>
        <taxon>Elizabethkingia</taxon>
    </lineage>
</organism>
<proteinExistence type="predicted"/>